<dbReference type="KEGG" id="ole:K0B96_00605"/>
<dbReference type="InterPro" id="IPR016032">
    <property type="entry name" value="Sig_transdc_resp-reg_C-effctor"/>
</dbReference>
<protein>
    <submittedName>
        <fullName evidence="2">LuxR C-terminal-related transcriptional regulator</fullName>
    </submittedName>
</protein>
<sequence>MVRLPGASADPLGGWRPMALSYLRPLPQNQNFTAQRLRAINRGQTDESVTAQARLAGTFRAHRLRDIVSPAWFESAYYQNYLDRGIHDSLTVALPVNAMTESYYGFLRMRPLDPFTETQRQIAAYALRGLPVFHRHILLAHGVGVAAKPFSPVERKAVAHLLTDKSEKDIAAALGVTATTAHTYIRDVLDKLGVKGRAGLAALWLGQPPDNKPRSL</sequence>
<dbReference type="Pfam" id="PF00196">
    <property type="entry name" value="GerE"/>
    <property type="match status" value="1"/>
</dbReference>
<feature type="domain" description="HTH luxR-type" evidence="1">
    <location>
        <begin position="147"/>
        <end position="204"/>
    </location>
</feature>
<proteinExistence type="predicted"/>
<dbReference type="InterPro" id="IPR000792">
    <property type="entry name" value="Tscrpt_reg_LuxR_C"/>
</dbReference>
<name>A0A8F9XJY2_9BACT</name>
<organism evidence="2 3">
    <name type="scientific">Horticoccus luteus</name>
    <dbReference type="NCBI Taxonomy" id="2862869"/>
    <lineage>
        <taxon>Bacteria</taxon>
        <taxon>Pseudomonadati</taxon>
        <taxon>Verrucomicrobiota</taxon>
        <taxon>Opitutia</taxon>
        <taxon>Opitutales</taxon>
        <taxon>Opitutaceae</taxon>
        <taxon>Horticoccus</taxon>
    </lineage>
</organism>
<evidence type="ECO:0000313" key="2">
    <source>
        <dbReference type="EMBL" id="QYM79148.1"/>
    </source>
</evidence>
<dbReference type="RefSeq" id="WP_220162625.1">
    <property type="nucleotide sequence ID" value="NZ_CP080507.1"/>
</dbReference>
<dbReference type="Proteomes" id="UP000825051">
    <property type="component" value="Chromosome"/>
</dbReference>
<keyword evidence="3" id="KW-1185">Reference proteome</keyword>
<dbReference type="SMART" id="SM00421">
    <property type="entry name" value="HTH_LUXR"/>
    <property type="match status" value="1"/>
</dbReference>
<dbReference type="EMBL" id="CP080507">
    <property type="protein sequence ID" value="QYM79148.1"/>
    <property type="molecule type" value="Genomic_DNA"/>
</dbReference>
<accession>A0A8F9XJY2</accession>
<evidence type="ECO:0000313" key="3">
    <source>
        <dbReference type="Proteomes" id="UP000825051"/>
    </source>
</evidence>
<dbReference type="SUPFAM" id="SSF46894">
    <property type="entry name" value="C-terminal effector domain of the bipartite response regulators"/>
    <property type="match status" value="1"/>
</dbReference>
<reference evidence="2" key="1">
    <citation type="submission" date="2021-08" db="EMBL/GenBank/DDBJ databases">
        <title>Genome of a novel bacterium of the phylum Verrucomicrobia, Oleiharenicola sp. KSB-15.</title>
        <authorList>
            <person name="Chung J.-H."/>
            <person name="Ahn J.-H."/>
            <person name="Yoon Y."/>
            <person name="Kim D.-Y."/>
            <person name="An S.-H."/>
            <person name="Park I."/>
            <person name="Yeon J."/>
        </authorList>
    </citation>
    <scope>NUCLEOTIDE SEQUENCE</scope>
    <source>
        <strain evidence="2">KSB-15</strain>
    </source>
</reference>
<dbReference type="GO" id="GO:0003677">
    <property type="term" value="F:DNA binding"/>
    <property type="evidence" value="ECO:0007669"/>
    <property type="project" value="InterPro"/>
</dbReference>
<dbReference type="Gene3D" id="1.10.10.10">
    <property type="entry name" value="Winged helix-like DNA-binding domain superfamily/Winged helix DNA-binding domain"/>
    <property type="match status" value="1"/>
</dbReference>
<evidence type="ECO:0000259" key="1">
    <source>
        <dbReference type="SMART" id="SM00421"/>
    </source>
</evidence>
<dbReference type="AlphaFoldDB" id="A0A8F9XJY2"/>
<dbReference type="GO" id="GO:0006355">
    <property type="term" value="P:regulation of DNA-templated transcription"/>
    <property type="evidence" value="ECO:0007669"/>
    <property type="project" value="InterPro"/>
</dbReference>
<gene>
    <name evidence="2" type="ORF">K0B96_00605</name>
</gene>
<dbReference type="InterPro" id="IPR036388">
    <property type="entry name" value="WH-like_DNA-bd_sf"/>
</dbReference>